<feature type="transmembrane region" description="Helical" evidence="1">
    <location>
        <begin position="106"/>
        <end position="132"/>
    </location>
</feature>
<sequence length="410" mass="44413">MQGQATALTRVGVTMNEHQKKIIETGTEQEKASVIAEVLKNNYGNLNEEIANTPEGKAAQLANDLGDLKELMGNLLLPIVSQLVGWLQSLVNWFNNLSPGMQNAVMIGGLIVALLPTVIGLISGLVTIFTALTPVTAGATVATGGFGIAIGGATIPIWAIILAIGALIGIGVLLWQNWDTLSEKASEAWSEITSAFSEFGAFLTGIFTTDWTNSFGRFGNIMNSFLKNVQNICNSIKRIFRGIIDFVAGVFTGDWSRAWNGVKNIFGGIMDGLGAVIKAPLNTVIGLINMAIDGLNTISFTAPDWVPFVGGKHFGVNLPKINYLYTGGVFDQPTLLGQNTVVGDKYQGQGSQREWVLPDKLLRETVSQEVRKAIESLKIEMDGRQVGKVLARYQDEFKKYNRGRKPEEAY</sequence>
<protein>
    <submittedName>
        <fullName evidence="2">TMP repeat family</fullName>
    </submittedName>
</protein>
<proteinExistence type="predicted"/>
<feature type="transmembrane region" description="Helical" evidence="1">
    <location>
        <begin position="144"/>
        <end position="175"/>
    </location>
</feature>
<evidence type="ECO:0000313" key="2">
    <source>
        <dbReference type="EMBL" id="CUP74238.1"/>
    </source>
</evidence>
<name>A0A174QTL2_9CLOT</name>
<evidence type="ECO:0000313" key="3">
    <source>
        <dbReference type="Proteomes" id="UP000095563"/>
    </source>
</evidence>
<gene>
    <name evidence="2" type="ORF">ERS852568_00625</name>
</gene>
<keyword evidence="1" id="KW-0472">Membrane</keyword>
<reference evidence="2 3" key="1">
    <citation type="submission" date="2015-09" db="EMBL/GenBank/DDBJ databases">
        <authorList>
            <consortium name="Pathogen Informatics"/>
        </authorList>
    </citation>
    <scope>NUCLEOTIDE SEQUENCE [LARGE SCALE GENOMIC DNA]</scope>
    <source>
        <strain evidence="2 3">2789STDY5834956</strain>
    </source>
</reference>
<dbReference type="RefSeq" id="WP_055206671.1">
    <property type="nucleotide sequence ID" value="NZ_CZBO01000001.1"/>
</dbReference>
<organism evidence="2 3">
    <name type="scientific">Clostridium baratii</name>
    <dbReference type="NCBI Taxonomy" id="1561"/>
    <lineage>
        <taxon>Bacteria</taxon>
        <taxon>Bacillati</taxon>
        <taxon>Bacillota</taxon>
        <taxon>Clostridia</taxon>
        <taxon>Eubacteriales</taxon>
        <taxon>Clostridiaceae</taxon>
        <taxon>Clostridium</taxon>
    </lineage>
</organism>
<dbReference type="EMBL" id="CZBO01000001">
    <property type="protein sequence ID" value="CUP74238.1"/>
    <property type="molecule type" value="Genomic_DNA"/>
</dbReference>
<dbReference type="Proteomes" id="UP000095563">
    <property type="component" value="Unassembled WGS sequence"/>
</dbReference>
<accession>A0A174QTL2</accession>
<evidence type="ECO:0000256" key="1">
    <source>
        <dbReference type="SAM" id="Phobius"/>
    </source>
</evidence>
<keyword evidence="1" id="KW-1133">Transmembrane helix</keyword>
<keyword evidence="1" id="KW-0812">Transmembrane</keyword>
<dbReference type="AlphaFoldDB" id="A0A174QTL2"/>